<dbReference type="AlphaFoldDB" id="A0A0F8ZZ80"/>
<name>A0A0F8ZZ80_9ZZZZ</name>
<proteinExistence type="predicted"/>
<organism evidence="2">
    <name type="scientific">marine sediment metagenome</name>
    <dbReference type="NCBI Taxonomy" id="412755"/>
    <lineage>
        <taxon>unclassified sequences</taxon>
        <taxon>metagenomes</taxon>
        <taxon>ecological metagenomes</taxon>
    </lineage>
</organism>
<reference evidence="2" key="1">
    <citation type="journal article" date="2015" name="Nature">
        <title>Complex archaea that bridge the gap between prokaryotes and eukaryotes.</title>
        <authorList>
            <person name="Spang A."/>
            <person name="Saw J.H."/>
            <person name="Jorgensen S.L."/>
            <person name="Zaremba-Niedzwiedzka K."/>
            <person name="Martijn J."/>
            <person name="Lind A.E."/>
            <person name="van Eijk R."/>
            <person name="Schleper C."/>
            <person name="Guy L."/>
            <person name="Ettema T.J."/>
        </authorList>
    </citation>
    <scope>NUCLEOTIDE SEQUENCE</scope>
</reference>
<gene>
    <name evidence="2" type="ORF">LCGC14_2635640</name>
</gene>
<feature type="region of interest" description="Disordered" evidence="1">
    <location>
        <begin position="52"/>
        <end position="71"/>
    </location>
</feature>
<dbReference type="EMBL" id="LAZR01045322">
    <property type="protein sequence ID" value="KKK99148.1"/>
    <property type="molecule type" value="Genomic_DNA"/>
</dbReference>
<feature type="compositionally biased region" description="Basic and acidic residues" evidence="1">
    <location>
        <begin position="54"/>
        <end position="70"/>
    </location>
</feature>
<protein>
    <submittedName>
        <fullName evidence="2">Uncharacterized protein</fullName>
    </submittedName>
</protein>
<accession>A0A0F8ZZ80</accession>
<evidence type="ECO:0000313" key="2">
    <source>
        <dbReference type="EMBL" id="KKK99148.1"/>
    </source>
</evidence>
<evidence type="ECO:0000256" key="1">
    <source>
        <dbReference type="SAM" id="MobiDB-lite"/>
    </source>
</evidence>
<sequence>MERKYRVGEHVVFVDQVSVPRDAVVTIWWSGKPQYAPENPNEPGCNLAFISGDPSRDDPYGRQMERETSVVHKTNQPAHGFYWCWPDELDDGQRQRLNADKAT</sequence>
<comment type="caution">
    <text evidence="2">The sequence shown here is derived from an EMBL/GenBank/DDBJ whole genome shotgun (WGS) entry which is preliminary data.</text>
</comment>